<dbReference type="Proteomes" id="UP000789920">
    <property type="component" value="Unassembled WGS sequence"/>
</dbReference>
<dbReference type="EMBL" id="CAJVQC010158903">
    <property type="protein sequence ID" value="CAG8848048.1"/>
    <property type="molecule type" value="Genomic_DNA"/>
</dbReference>
<accession>A0ACA9SUB0</accession>
<evidence type="ECO:0000313" key="1">
    <source>
        <dbReference type="EMBL" id="CAG8848048.1"/>
    </source>
</evidence>
<name>A0ACA9SUB0_9GLOM</name>
<reference evidence="1" key="1">
    <citation type="submission" date="2021-06" db="EMBL/GenBank/DDBJ databases">
        <authorList>
            <person name="Kallberg Y."/>
            <person name="Tangrot J."/>
            <person name="Rosling A."/>
        </authorList>
    </citation>
    <scope>NUCLEOTIDE SEQUENCE</scope>
    <source>
        <strain evidence="1">MA461A</strain>
    </source>
</reference>
<feature type="non-terminal residue" evidence="1">
    <location>
        <position position="1"/>
    </location>
</feature>
<organism evidence="1 2">
    <name type="scientific">Racocetra persica</name>
    <dbReference type="NCBI Taxonomy" id="160502"/>
    <lineage>
        <taxon>Eukaryota</taxon>
        <taxon>Fungi</taxon>
        <taxon>Fungi incertae sedis</taxon>
        <taxon>Mucoromycota</taxon>
        <taxon>Glomeromycotina</taxon>
        <taxon>Glomeromycetes</taxon>
        <taxon>Diversisporales</taxon>
        <taxon>Gigasporaceae</taxon>
        <taxon>Racocetra</taxon>
    </lineage>
</organism>
<comment type="caution">
    <text evidence="1">The sequence shown here is derived from an EMBL/GenBank/DDBJ whole genome shotgun (WGS) entry which is preliminary data.</text>
</comment>
<sequence>LTNEQNKESTSKQLTDEQEPTSEFEFNEDKLSDDGYESDNDELRAELANMLINHARTHSSMQSLYVLEEKERYHRFTLPLSLYRSWIVEEEKSKSINFVKKNGTYKNKNGSWSEYYLCSHAGSKQIRNDHVEGGVSQKKRHIQKESKKVGCNSALRIRYQPSFYNELVIVNYWYRHNGHIP</sequence>
<keyword evidence="2" id="KW-1185">Reference proteome</keyword>
<proteinExistence type="predicted"/>
<evidence type="ECO:0000313" key="2">
    <source>
        <dbReference type="Proteomes" id="UP000789920"/>
    </source>
</evidence>
<gene>
    <name evidence="1" type="ORF">RPERSI_LOCUS34930</name>
</gene>
<protein>
    <submittedName>
        <fullName evidence="1">24559_t:CDS:1</fullName>
    </submittedName>
</protein>
<feature type="non-terminal residue" evidence="1">
    <location>
        <position position="181"/>
    </location>
</feature>